<dbReference type="Proteomes" id="UP000078595">
    <property type="component" value="Chromosome 4"/>
</dbReference>
<dbReference type="EMBL" id="CP144533">
    <property type="protein sequence ID" value="WWC61341.1"/>
    <property type="molecule type" value="Genomic_DNA"/>
</dbReference>
<sequence>MTSGNSDMWPHQLPSETEVADTQGKSSYASPARKFCTLLRATVVDSTSKNLFASMTAGGFTGGGTSASGASSTESQLVKLCQEILNRSIKDD</sequence>
<evidence type="ECO:0000313" key="3">
    <source>
        <dbReference type="Proteomes" id="UP000078595"/>
    </source>
</evidence>
<dbReference type="AlphaFoldDB" id="A0AAJ8MGG9"/>
<protein>
    <submittedName>
        <fullName evidence="2">Uncharacterized protein</fullName>
    </submittedName>
</protein>
<keyword evidence="3" id="KW-1185">Reference proteome</keyword>
<gene>
    <name evidence="2" type="ORF">I303_103922</name>
</gene>
<name>A0AAJ8MGG9_9TREE</name>
<evidence type="ECO:0000313" key="2">
    <source>
        <dbReference type="EMBL" id="WWC61341.1"/>
    </source>
</evidence>
<organism evidence="2 3">
    <name type="scientific">Kwoniella dejecticola CBS 10117</name>
    <dbReference type="NCBI Taxonomy" id="1296121"/>
    <lineage>
        <taxon>Eukaryota</taxon>
        <taxon>Fungi</taxon>
        <taxon>Dikarya</taxon>
        <taxon>Basidiomycota</taxon>
        <taxon>Agaricomycotina</taxon>
        <taxon>Tremellomycetes</taxon>
        <taxon>Tremellales</taxon>
        <taxon>Cryptococcaceae</taxon>
        <taxon>Kwoniella</taxon>
    </lineage>
</organism>
<feature type="region of interest" description="Disordered" evidence="1">
    <location>
        <begin position="1"/>
        <end position="25"/>
    </location>
</feature>
<reference evidence="2" key="2">
    <citation type="submission" date="2024-02" db="EMBL/GenBank/DDBJ databases">
        <title>Comparative genomics of Cryptococcus and Kwoniella reveals pathogenesis evolution and contrasting modes of karyotype evolution via chromosome fusion or intercentromeric recombination.</title>
        <authorList>
            <person name="Coelho M.A."/>
            <person name="David-Palma M."/>
            <person name="Shea T."/>
            <person name="Bowers K."/>
            <person name="McGinley-Smith S."/>
            <person name="Mohammad A.W."/>
            <person name="Gnirke A."/>
            <person name="Yurkov A.M."/>
            <person name="Nowrousian M."/>
            <person name="Sun S."/>
            <person name="Cuomo C.A."/>
            <person name="Heitman J."/>
        </authorList>
    </citation>
    <scope>NUCLEOTIDE SEQUENCE</scope>
    <source>
        <strain evidence="2">CBS 10117</strain>
    </source>
</reference>
<reference evidence="2" key="1">
    <citation type="submission" date="2013-07" db="EMBL/GenBank/DDBJ databases">
        <authorList>
            <consortium name="The Broad Institute Genome Sequencing Platform"/>
            <person name="Cuomo C."/>
            <person name="Litvintseva A."/>
            <person name="Chen Y."/>
            <person name="Heitman J."/>
            <person name="Sun S."/>
            <person name="Springer D."/>
            <person name="Dromer F."/>
            <person name="Young S.K."/>
            <person name="Zeng Q."/>
            <person name="Gargeya S."/>
            <person name="Fitzgerald M."/>
            <person name="Abouelleil A."/>
            <person name="Alvarado L."/>
            <person name="Berlin A.M."/>
            <person name="Chapman S.B."/>
            <person name="Dewar J."/>
            <person name="Goldberg J."/>
            <person name="Griggs A."/>
            <person name="Gujja S."/>
            <person name="Hansen M."/>
            <person name="Howarth C."/>
            <person name="Imamovic A."/>
            <person name="Larimer J."/>
            <person name="McCowan C."/>
            <person name="Murphy C."/>
            <person name="Pearson M."/>
            <person name="Priest M."/>
            <person name="Roberts A."/>
            <person name="Saif S."/>
            <person name="Shea T."/>
            <person name="Sykes S."/>
            <person name="Wortman J."/>
            <person name="Nusbaum C."/>
            <person name="Birren B."/>
        </authorList>
    </citation>
    <scope>NUCLEOTIDE SEQUENCE</scope>
    <source>
        <strain evidence="2">CBS 10117</strain>
    </source>
</reference>
<dbReference type="GeneID" id="90830099"/>
<dbReference type="RefSeq" id="XP_065824941.1">
    <property type="nucleotide sequence ID" value="XM_065968869.1"/>
</dbReference>
<evidence type="ECO:0000256" key="1">
    <source>
        <dbReference type="SAM" id="MobiDB-lite"/>
    </source>
</evidence>
<dbReference type="KEGG" id="kdj:90830099"/>
<accession>A0AAJ8MGG9</accession>
<proteinExistence type="predicted"/>